<dbReference type="PANTHER" id="PTHR23024:SF654">
    <property type="entry name" value="RECEPTOR GID1, PUTATIVE-RELATED"/>
    <property type="match status" value="1"/>
</dbReference>
<dbReference type="Proteomes" id="UP000436088">
    <property type="component" value="Unassembled WGS sequence"/>
</dbReference>
<dbReference type="AlphaFoldDB" id="A0A6A2WTE8"/>
<dbReference type="PANTHER" id="PTHR23024">
    <property type="entry name" value="ARYLACETAMIDE DEACETYLASE"/>
    <property type="match status" value="1"/>
</dbReference>
<dbReference type="SUPFAM" id="SSF53474">
    <property type="entry name" value="alpha/beta-Hydrolases"/>
    <property type="match status" value="1"/>
</dbReference>
<dbReference type="EMBL" id="VEPZ02001661">
    <property type="protein sequence ID" value="KAE8664001.1"/>
    <property type="molecule type" value="Genomic_DNA"/>
</dbReference>
<accession>A0A6A2WTE8</accession>
<reference evidence="3" key="1">
    <citation type="submission" date="2019-09" db="EMBL/GenBank/DDBJ databases">
        <title>Draft genome information of white flower Hibiscus syriacus.</title>
        <authorList>
            <person name="Kim Y.-M."/>
        </authorList>
    </citation>
    <scope>NUCLEOTIDE SEQUENCE [LARGE SCALE GENOMIC DNA]</scope>
    <source>
        <strain evidence="3">YM2019G1</strain>
    </source>
</reference>
<evidence type="ECO:0000313" key="3">
    <source>
        <dbReference type="EMBL" id="KAE8664001.1"/>
    </source>
</evidence>
<dbReference type="GO" id="GO:0016787">
    <property type="term" value="F:hydrolase activity"/>
    <property type="evidence" value="ECO:0007669"/>
    <property type="project" value="InterPro"/>
</dbReference>
<protein>
    <submittedName>
        <fullName evidence="3">2-oxoglutarate and Fe(II)-dependent oxygenase superfamily protein isoform 1</fullName>
    </submittedName>
</protein>
<feature type="domain" description="Alpha/beta hydrolase fold-3" evidence="2">
    <location>
        <begin position="23"/>
        <end position="92"/>
    </location>
</feature>
<dbReference type="InterPro" id="IPR029058">
    <property type="entry name" value="AB_hydrolase_fold"/>
</dbReference>
<dbReference type="Gene3D" id="3.40.50.1820">
    <property type="entry name" value="alpha/beta hydrolase"/>
    <property type="match status" value="2"/>
</dbReference>
<evidence type="ECO:0000313" key="4">
    <source>
        <dbReference type="Proteomes" id="UP000436088"/>
    </source>
</evidence>
<name>A0A6A2WTE8_HIBSY</name>
<proteinExistence type="inferred from homology"/>
<comment type="caution">
    <text evidence="3">The sequence shown here is derived from an EMBL/GenBank/DDBJ whole genome shotgun (WGS) entry which is preliminary data.</text>
</comment>
<comment type="similarity">
    <text evidence="1">Belongs to the 'GDXG' lipolytic enzyme family.</text>
</comment>
<evidence type="ECO:0000259" key="2">
    <source>
        <dbReference type="Pfam" id="PF07859"/>
    </source>
</evidence>
<dbReference type="InterPro" id="IPR050466">
    <property type="entry name" value="Carboxylest/Gibb_receptor"/>
</dbReference>
<organism evidence="3 4">
    <name type="scientific">Hibiscus syriacus</name>
    <name type="common">Rose of Sharon</name>
    <dbReference type="NCBI Taxonomy" id="106335"/>
    <lineage>
        <taxon>Eukaryota</taxon>
        <taxon>Viridiplantae</taxon>
        <taxon>Streptophyta</taxon>
        <taxon>Embryophyta</taxon>
        <taxon>Tracheophyta</taxon>
        <taxon>Spermatophyta</taxon>
        <taxon>Magnoliopsida</taxon>
        <taxon>eudicotyledons</taxon>
        <taxon>Gunneridae</taxon>
        <taxon>Pentapetalae</taxon>
        <taxon>rosids</taxon>
        <taxon>malvids</taxon>
        <taxon>Malvales</taxon>
        <taxon>Malvaceae</taxon>
        <taxon>Malvoideae</taxon>
        <taxon>Hibiscus</taxon>
    </lineage>
</organism>
<dbReference type="InterPro" id="IPR013094">
    <property type="entry name" value="AB_hydrolase_3"/>
</dbReference>
<gene>
    <name evidence="3" type="ORF">F3Y22_tig00112857pilonHSYRG00126</name>
</gene>
<sequence length="226" mass="25166">MGAHIPRQQVLDSSLGTNKLPVIVYYHSGGFINCSASSTIFHVFCSNMALQLQALFYPLTIVLLPSTASSGLRDAMEALRWIKTTQEEWLKNMRISAIVFLWVQVREGESELRLINDPIATRHGRLMWELALPIGADRDHEYCNPTAGKGPKLLAAGLRRMEGIVTGCDGDPLIDRQVGLVKSMEERECQGSEPFSCGRLSRRDVMQPAKAEALFLLLKYFILSAS</sequence>
<dbReference type="Pfam" id="PF07859">
    <property type="entry name" value="Abhydrolase_3"/>
    <property type="match status" value="1"/>
</dbReference>
<keyword evidence="4" id="KW-1185">Reference proteome</keyword>
<evidence type="ECO:0000256" key="1">
    <source>
        <dbReference type="ARBA" id="ARBA00010515"/>
    </source>
</evidence>